<comment type="caution">
    <text evidence="1">The sequence shown here is derived from an EMBL/GenBank/DDBJ whole genome shotgun (WGS) entry which is preliminary data.</text>
</comment>
<dbReference type="FunFam" id="3.90.550.50:FF:000006">
    <property type="entry name" value="Fringe-related protein-like"/>
    <property type="match status" value="3"/>
</dbReference>
<dbReference type="Pfam" id="PF04646">
    <property type="entry name" value="DUF604"/>
    <property type="match status" value="4"/>
</dbReference>
<organism evidence="1 2">
    <name type="scientific">Rhododendron simsii</name>
    <name type="common">Sims's rhododendron</name>
    <dbReference type="NCBI Taxonomy" id="118357"/>
    <lineage>
        <taxon>Eukaryota</taxon>
        <taxon>Viridiplantae</taxon>
        <taxon>Streptophyta</taxon>
        <taxon>Embryophyta</taxon>
        <taxon>Tracheophyta</taxon>
        <taxon>Spermatophyta</taxon>
        <taxon>Magnoliopsida</taxon>
        <taxon>eudicotyledons</taxon>
        <taxon>Gunneridae</taxon>
        <taxon>Pentapetalae</taxon>
        <taxon>asterids</taxon>
        <taxon>Ericales</taxon>
        <taxon>Ericaceae</taxon>
        <taxon>Ericoideae</taxon>
        <taxon>Rhodoreae</taxon>
        <taxon>Rhododendron</taxon>
    </lineage>
</organism>
<dbReference type="PANTHER" id="PTHR10811">
    <property type="entry name" value="FRINGE-RELATED"/>
    <property type="match status" value="1"/>
</dbReference>
<reference evidence="1" key="1">
    <citation type="submission" date="2019-11" db="EMBL/GenBank/DDBJ databases">
        <authorList>
            <person name="Liu Y."/>
            <person name="Hou J."/>
            <person name="Li T.-Q."/>
            <person name="Guan C.-H."/>
            <person name="Wu X."/>
            <person name="Wu H.-Z."/>
            <person name="Ling F."/>
            <person name="Zhang R."/>
            <person name="Shi X.-G."/>
            <person name="Ren J.-P."/>
            <person name="Chen E.-F."/>
            <person name="Sun J.-M."/>
        </authorList>
    </citation>
    <scope>NUCLEOTIDE SEQUENCE</scope>
    <source>
        <strain evidence="1">Adult_tree_wgs_1</strain>
        <tissue evidence="1">Leaves</tissue>
    </source>
</reference>
<dbReference type="FunFam" id="3.90.550.50:FF:000061">
    <property type="entry name" value="AT4g00300 protein"/>
    <property type="match status" value="1"/>
</dbReference>
<dbReference type="OrthoDB" id="414175at2759"/>
<proteinExistence type="predicted"/>
<name>A0A834G063_RHOSS</name>
<protein>
    <submittedName>
        <fullName evidence="1">Uncharacterized protein</fullName>
    </submittedName>
</protein>
<gene>
    <name evidence="1" type="ORF">RHSIM_Rhsim13G0219100</name>
</gene>
<evidence type="ECO:0000313" key="1">
    <source>
        <dbReference type="EMBL" id="KAF7120750.1"/>
    </source>
</evidence>
<dbReference type="Proteomes" id="UP000626092">
    <property type="component" value="Unassembled WGS sequence"/>
</dbReference>
<accession>A0A834G063</accession>
<sequence>MNSSISLHKFKQMKFPKHRFPASNCLRSLRLGKTLAIAGLFLYLTFVLFFTKSYRPASEFFSPLQQIFAPSQTSPPPHGNSPATNISHLVFGLSGSLRTWRHRKAYIESWWRPSVTRGYIYLDASPTNEFLPWSAASPPYRVFDDISKIVEESRHVAPIQARMLHAILEVHREGDEGVRWYLMGDDDSIFFVDNWVDVLAKYDHTKYIYIGGHSESFQSNVKNSFGQGFGGGGIALSYPLISAMVKDLEGCLKRYPNLPSYDLITQYCVDELGVSLSVERGIHQIDLKGDISGFLSSHPQAPLMSLHHFDRVLPRSILKRPLETFRPWREQRPPYYMFNTRLLPSKDPCNAPHVFFMESVENFGRNQIVSTYVRSSPQGLPTCSSGNHFAEYISTVRVLSPATKLVQSYVYSLPANLSKTLAISGIFLYFAFVLFFTQSYCPASELFSPLQHIFAPSQTTTPPPHDYSSATNVSHLVFGLVGSLKAWRHRKAYIESWWRPNVTRGYLYLDTAPTEELLPWSAASPPFRVSSDVSKIVVEESRHVAVRIVHAILEVYREGDQGVRWYVMGDDDSIFFVDNWVNVLAKYDHTKYVYIGGHSETIQSNFKISFDQGFGGAGFALSYPLASAIAKDLEGCIKRYPNLIYADLITQYCVEEFGVSLSAERGIHQIDLKGDISGFLSSHPQAPLMSLHHFDKVDPIFPSMDCFQSAKHLMKSAKVDQSRLLQQTICYHRPTNWSFSVSWGYSAHIYEKVLPRSILKRPLETFRPWKKGSTPPFYMFNTRLPPFKDPCNAPHVFFMESVKNFGRNQIVSTYVRSSPQGSPNCSSGNHSANYISMVRVLSPVTKLVQVDRSECCDIIQASDGDIAEVKYRACMDNEILELEVEAVCSIVQKRIGSGGEVLTMNPKLRFPSLNCLRSRQSKVRAISGIFLYLALVLFFTHSYWPASEFFSPLQHIFEPSQTTPSPHDDSPAATNISHLVFGLVGSLKAWRHRKAYIESWWRPNVTRGYLYLDTAPTEELLPWSAASPLLRVSDDISKLVKESGHVAPIMVRMVHAILEVYREGDQGVRWYVMGDDDSIFFVDNWVDVLAKYDHTKYIYIGGHSETIRSNLLFSFDQGFGGAGFALSYPLVSAMVKDLEGCLKRYPNLTSADFMTQYCVDELGVPLSAERGIHQIDLKGDISGFLSSHPQTPLMSLHHFDKVDPIFPSMDRFQSANHLMKSAKVDQSRLLQQTICYHKPTNWSFSVSWGYSAYIYEKVLPRTILKRPLETFRPWARGLKPPFYMFNTRQLSPKDSCDAPHVFFMESVENFGRNQIVSTYVRSSPRGLSNCSFSGNHSAEYVTKVRVLSPATKLIQIFAPSQTTPPPHDTSPTNISHLVFGLSGSLKLWRHRKAYIESWWRPNVTRGYLYLDTTPTEEFLPWSATSPPYRVSDDISKIVEESNHVAPIQARMLHTILEVYREGDQGVRIEVRLEVVIDGGGRKSKDKEMDVDEQKLGFVMGDDDSIFFVDNWVDVLAKYDHTKYIYIGGHSETFRTNVKYSFDQGFGGGGFALSYPLVSAMVKNLEGCLKRYPSLTSYDLITQYCVDELGVSLSVERGIHQIDLKGDISGFLSSHPQTPLMSLHHLYKVAPMFPSMDRLKSLNHLMKSAKIDQSRLLQQTICYHKPTNWSFSVSWGYSAHIYEKVLPKSILKRPLETFRPWGTMTPPFYMFNTRQLPFKDPCDAPHVFFLKSVDKIGRNQIVSTYVRHSPRGLPTCSFSGNHSADYITMVRVLSPATKLIRIDRSECCDIIQAGDNNIAEVTYRTCLDDEILAITPSSRQGGTAWLTRDEEDWLVGKIRDISLAQLLAAHETHRNVRSLLDGYWCICPVKEKVLL</sequence>
<evidence type="ECO:0000313" key="2">
    <source>
        <dbReference type="Proteomes" id="UP000626092"/>
    </source>
</evidence>
<dbReference type="EMBL" id="WJXA01000013">
    <property type="protein sequence ID" value="KAF7120750.1"/>
    <property type="molecule type" value="Genomic_DNA"/>
</dbReference>
<dbReference type="InterPro" id="IPR006740">
    <property type="entry name" value="DUF604"/>
</dbReference>
<dbReference type="Gene3D" id="3.90.550.50">
    <property type="match status" value="4"/>
</dbReference>
<keyword evidence="2" id="KW-1185">Reference proteome</keyword>